<feature type="active site" description="Proton acceptor" evidence="7">
    <location>
        <position position="73"/>
    </location>
</feature>
<evidence type="ECO:0000256" key="2">
    <source>
        <dbReference type="ARBA" id="ARBA00022729"/>
    </source>
</evidence>
<dbReference type="GO" id="GO:0009252">
    <property type="term" value="P:peptidoglycan biosynthetic process"/>
    <property type="evidence" value="ECO:0007669"/>
    <property type="project" value="UniProtKB-KW"/>
</dbReference>
<evidence type="ECO:0000256" key="9">
    <source>
        <dbReference type="RuleBase" id="RU004016"/>
    </source>
</evidence>
<dbReference type="AlphaFoldDB" id="A0A3A6PFF6"/>
<dbReference type="Proteomes" id="UP000267798">
    <property type="component" value="Unassembled WGS sequence"/>
</dbReference>
<dbReference type="SUPFAM" id="SSF56601">
    <property type="entry name" value="beta-lactamase/transpeptidase-like"/>
    <property type="match status" value="1"/>
</dbReference>
<dbReference type="GO" id="GO:0006508">
    <property type="term" value="P:proteolysis"/>
    <property type="evidence" value="ECO:0007669"/>
    <property type="project" value="InterPro"/>
</dbReference>
<dbReference type="GO" id="GO:0009002">
    <property type="term" value="F:serine-type D-Ala-D-Ala carboxypeptidase activity"/>
    <property type="evidence" value="ECO:0007669"/>
    <property type="project" value="InterPro"/>
</dbReference>
<accession>A0A3A6PFF6</accession>
<dbReference type="InterPro" id="IPR018044">
    <property type="entry name" value="Peptidase_S11"/>
</dbReference>
<evidence type="ECO:0000256" key="10">
    <source>
        <dbReference type="SAM" id="MobiDB-lite"/>
    </source>
</evidence>
<dbReference type="PANTHER" id="PTHR21581:SF33">
    <property type="entry name" value="D-ALANYL-D-ALANINE CARBOXYPEPTIDASE DACB"/>
    <property type="match status" value="1"/>
</dbReference>
<dbReference type="Gene3D" id="2.30.140.30">
    <property type="match status" value="1"/>
</dbReference>
<dbReference type="OrthoDB" id="9791132at2"/>
<feature type="domain" description="Peptidase S11 D-alanyl-D-alanine carboxypeptidase A N-terminal" evidence="11">
    <location>
        <begin position="36"/>
        <end position="261"/>
    </location>
</feature>
<keyword evidence="12" id="KW-0121">Carboxypeptidase</keyword>
<evidence type="ECO:0000313" key="13">
    <source>
        <dbReference type="Proteomes" id="UP000267798"/>
    </source>
</evidence>
<dbReference type="InterPro" id="IPR012338">
    <property type="entry name" value="Beta-lactam/transpept-like"/>
</dbReference>
<keyword evidence="12" id="KW-0645">Protease</keyword>
<dbReference type="GO" id="GO:0071555">
    <property type="term" value="P:cell wall organization"/>
    <property type="evidence" value="ECO:0007669"/>
    <property type="project" value="UniProtKB-KW"/>
</dbReference>
<evidence type="ECO:0000256" key="8">
    <source>
        <dbReference type="PIRSR" id="PIRSR618044-2"/>
    </source>
</evidence>
<comment type="similarity">
    <text evidence="1 9">Belongs to the peptidase S11 family.</text>
</comment>
<dbReference type="GO" id="GO:0008360">
    <property type="term" value="P:regulation of cell shape"/>
    <property type="evidence" value="ECO:0007669"/>
    <property type="project" value="UniProtKB-KW"/>
</dbReference>
<name>A0A3A6PFF6_9BACL</name>
<dbReference type="EMBL" id="QXQB01000004">
    <property type="protein sequence ID" value="RJX38396.1"/>
    <property type="molecule type" value="Genomic_DNA"/>
</dbReference>
<evidence type="ECO:0000256" key="7">
    <source>
        <dbReference type="PIRSR" id="PIRSR618044-1"/>
    </source>
</evidence>
<organism evidence="12 13">
    <name type="scientific">Paenibacillus pinisoli</name>
    <dbReference type="NCBI Taxonomy" id="1276110"/>
    <lineage>
        <taxon>Bacteria</taxon>
        <taxon>Bacillati</taxon>
        <taxon>Bacillota</taxon>
        <taxon>Bacilli</taxon>
        <taxon>Bacillales</taxon>
        <taxon>Paenibacillaceae</taxon>
        <taxon>Paenibacillus</taxon>
    </lineage>
</organism>
<proteinExistence type="inferred from homology"/>
<evidence type="ECO:0000256" key="1">
    <source>
        <dbReference type="ARBA" id="ARBA00007164"/>
    </source>
</evidence>
<dbReference type="PANTHER" id="PTHR21581">
    <property type="entry name" value="D-ALANYL-D-ALANINE CARBOXYPEPTIDASE"/>
    <property type="match status" value="1"/>
</dbReference>
<sequence>MNSGKRRGLTRLIALWAIASFISWTIMSPGSATAAPSPLGTKARAAALIDVQSGRLLYSQDGDTPMRIASLTKIMTAIVAIEHGNLNDMVKTSKRAFGREGSSIYLRLGEEMSLSNLLYGLMLRSGNDAATAIAEHVGGSEDGFVHLMNKKAEEIGLANSQFRNPHGLDEDGHYSTANDLAKLTAYALRNDVFAEIVKTRDKSAPNPIDSWDYRWHNKNKMLSMYEGADGVKTGYTKKAFRCLVSSATREGQQLAAVTINDGDDWADHRDMLDWGFKHYPLVSIVEKGMDIAGYPYVTSQRFHYPLEADEQNAVHSKLQLIDAATTAYALGERGRLEFYLNGQPIGAVPVYEPGNPRLGISGDAAQSQSSSKLNHTTNSTIGQRLKSTWESLIHR</sequence>
<dbReference type="PRINTS" id="PR00725">
    <property type="entry name" value="DADACBPTASE1"/>
</dbReference>
<evidence type="ECO:0000313" key="12">
    <source>
        <dbReference type="EMBL" id="RJX38396.1"/>
    </source>
</evidence>
<keyword evidence="6" id="KW-0961">Cell wall biogenesis/degradation</keyword>
<keyword evidence="13" id="KW-1185">Reference proteome</keyword>
<feature type="active site" evidence="7">
    <location>
        <position position="125"/>
    </location>
</feature>
<dbReference type="Gene3D" id="3.40.710.10">
    <property type="entry name" value="DD-peptidase/beta-lactamase superfamily"/>
    <property type="match status" value="1"/>
</dbReference>
<feature type="binding site" evidence="8">
    <location>
        <position position="232"/>
    </location>
    <ligand>
        <name>substrate</name>
    </ligand>
</feature>
<reference evidence="12 13" key="1">
    <citation type="submission" date="2018-09" db="EMBL/GenBank/DDBJ databases">
        <title>Paenibacillus aracenensis nov. sp. isolated from a cave in southern Spain.</title>
        <authorList>
            <person name="Jurado V."/>
            <person name="Gutierrez-Patricio S."/>
            <person name="Gonzalez-Pimentel J.L."/>
            <person name="Miller A.Z."/>
            <person name="Laiz L."/>
            <person name="Saiz-Jimenez C."/>
        </authorList>
    </citation>
    <scope>NUCLEOTIDE SEQUENCE [LARGE SCALE GENOMIC DNA]</scope>
    <source>
        <strain evidence="12 13">JCM 19203</strain>
    </source>
</reference>
<keyword evidence="4" id="KW-0133">Cell shape</keyword>
<dbReference type="RefSeq" id="WP_120113206.1">
    <property type="nucleotide sequence ID" value="NZ_QXQB01000004.1"/>
</dbReference>
<comment type="caution">
    <text evidence="12">The sequence shown here is derived from an EMBL/GenBank/DDBJ whole genome shotgun (WGS) entry which is preliminary data.</text>
</comment>
<feature type="compositionally biased region" description="Polar residues" evidence="10">
    <location>
        <begin position="364"/>
        <end position="379"/>
    </location>
</feature>
<dbReference type="InterPro" id="IPR001967">
    <property type="entry name" value="Peptidase_S11_N"/>
</dbReference>
<evidence type="ECO:0000256" key="5">
    <source>
        <dbReference type="ARBA" id="ARBA00022984"/>
    </source>
</evidence>
<keyword evidence="5" id="KW-0573">Peptidoglycan synthesis</keyword>
<feature type="region of interest" description="Disordered" evidence="10">
    <location>
        <begin position="359"/>
        <end position="379"/>
    </location>
</feature>
<evidence type="ECO:0000259" key="11">
    <source>
        <dbReference type="Pfam" id="PF00768"/>
    </source>
</evidence>
<feature type="active site" description="Acyl-ester intermediate" evidence="7">
    <location>
        <position position="70"/>
    </location>
</feature>
<gene>
    <name evidence="12" type="ORF">D3P09_20325</name>
</gene>
<keyword evidence="3" id="KW-0378">Hydrolase</keyword>
<evidence type="ECO:0000256" key="4">
    <source>
        <dbReference type="ARBA" id="ARBA00022960"/>
    </source>
</evidence>
<dbReference type="Pfam" id="PF00768">
    <property type="entry name" value="Peptidase_S11"/>
    <property type="match status" value="1"/>
</dbReference>
<evidence type="ECO:0000256" key="3">
    <source>
        <dbReference type="ARBA" id="ARBA00022801"/>
    </source>
</evidence>
<protein>
    <submittedName>
        <fullName evidence="12">D-alanyl-D-alanine carboxypeptidase</fullName>
    </submittedName>
</protein>
<keyword evidence="2" id="KW-0732">Signal</keyword>
<evidence type="ECO:0000256" key="6">
    <source>
        <dbReference type="ARBA" id="ARBA00023316"/>
    </source>
</evidence>